<dbReference type="Proteomes" id="UP001461163">
    <property type="component" value="Unassembled WGS sequence"/>
</dbReference>
<keyword evidence="1" id="KW-1133">Transmembrane helix</keyword>
<dbReference type="EMBL" id="JBBMQS010000007">
    <property type="protein sequence ID" value="MEM5498426.1"/>
    <property type="molecule type" value="Genomic_DNA"/>
</dbReference>
<accession>A0ABU9SY64</accession>
<proteinExistence type="predicted"/>
<keyword evidence="3" id="KW-1185">Reference proteome</keyword>
<evidence type="ECO:0000313" key="3">
    <source>
        <dbReference type="Proteomes" id="UP001461163"/>
    </source>
</evidence>
<dbReference type="RefSeq" id="WP_342882016.1">
    <property type="nucleotide sequence ID" value="NZ_JBBMQS010000007.1"/>
</dbReference>
<keyword evidence="1" id="KW-0472">Membrane</keyword>
<protein>
    <submittedName>
        <fullName evidence="2">Uncharacterized protein</fullName>
    </submittedName>
</protein>
<feature type="transmembrane region" description="Helical" evidence="1">
    <location>
        <begin position="18"/>
        <end position="40"/>
    </location>
</feature>
<gene>
    <name evidence="2" type="ORF">WNY77_13540</name>
</gene>
<keyword evidence="1" id="KW-0812">Transmembrane</keyword>
<evidence type="ECO:0000313" key="2">
    <source>
        <dbReference type="EMBL" id="MEM5498426.1"/>
    </source>
</evidence>
<feature type="transmembrane region" description="Helical" evidence="1">
    <location>
        <begin position="52"/>
        <end position="70"/>
    </location>
</feature>
<reference evidence="2 3" key="1">
    <citation type="submission" date="2024-03" db="EMBL/GenBank/DDBJ databases">
        <title>Community enrichment and isolation of bacterial strains for fucoidan degradation.</title>
        <authorList>
            <person name="Sichert A."/>
        </authorList>
    </citation>
    <scope>NUCLEOTIDE SEQUENCE [LARGE SCALE GENOMIC DNA]</scope>
    <source>
        <strain evidence="2 3">AS12</strain>
    </source>
</reference>
<comment type="caution">
    <text evidence="2">The sequence shown here is derived from an EMBL/GenBank/DDBJ whole genome shotgun (WGS) entry which is preliminary data.</text>
</comment>
<name>A0ABU9SY64_9ALTE</name>
<sequence length="132" mass="14782">MSDRAEGLSNKLHEPSTFWLFSGAFFVVGLIISYSGMAVFKAKLLEIHKNPIIGNFIYSTFIIIIIEWVLERFNSSIRKPGGAAPVRDVEQTGKDLQALEQLTISSTEEILPLKMKLNRDLIANETKLACLL</sequence>
<organism evidence="2 3">
    <name type="scientific">Paraglaciecola mesophila</name>
    <dbReference type="NCBI Taxonomy" id="197222"/>
    <lineage>
        <taxon>Bacteria</taxon>
        <taxon>Pseudomonadati</taxon>
        <taxon>Pseudomonadota</taxon>
        <taxon>Gammaproteobacteria</taxon>
        <taxon>Alteromonadales</taxon>
        <taxon>Alteromonadaceae</taxon>
        <taxon>Paraglaciecola</taxon>
    </lineage>
</organism>
<evidence type="ECO:0000256" key="1">
    <source>
        <dbReference type="SAM" id="Phobius"/>
    </source>
</evidence>